<gene>
    <name evidence="1" type="ORF">MSZNOR_P0002</name>
</gene>
<dbReference type="Proteomes" id="UP001162030">
    <property type="component" value="Plasmid MSZNORminor"/>
</dbReference>
<dbReference type="SUPFAM" id="SSF47598">
    <property type="entry name" value="Ribbon-helix-helix"/>
    <property type="match status" value="1"/>
</dbReference>
<dbReference type="InterPro" id="IPR010985">
    <property type="entry name" value="Ribbon_hlx_hlx"/>
</dbReference>
<geneLocation type="plasmid" evidence="1 2">
    <name>MSZNORminor</name>
</geneLocation>
<evidence type="ECO:0000313" key="2">
    <source>
        <dbReference type="Proteomes" id="UP001162030"/>
    </source>
</evidence>
<reference evidence="1 2" key="1">
    <citation type="submission" date="2023-03" db="EMBL/GenBank/DDBJ databases">
        <authorList>
            <person name="Pearce D."/>
        </authorList>
    </citation>
    <scope>NUCLEOTIDE SEQUENCE [LARGE SCALE GENOMIC DNA]</scope>
    <source>
        <strain evidence="1">Msz</strain>
        <plasmid evidence="1 2">MSZNORminor</plasmid>
    </source>
</reference>
<dbReference type="EMBL" id="OX458334">
    <property type="protein sequence ID" value="CAI8981363.1"/>
    <property type="molecule type" value="Genomic_DNA"/>
</dbReference>
<protein>
    <submittedName>
        <fullName evidence="1">Toxin-antitoxin system antitoxin (Possibly HicB family)</fullName>
    </submittedName>
</protein>
<evidence type="ECO:0000313" key="1">
    <source>
        <dbReference type="EMBL" id="CAI8981363.1"/>
    </source>
</evidence>
<proteinExistence type="predicted"/>
<keyword evidence="1" id="KW-0614">Plasmid</keyword>
<dbReference type="RefSeq" id="WP_281015920.1">
    <property type="nucleotide sequence ID" value="NZ_OX458334.1"/>
</dbReference>
<keyword evidence="2" id="KW-1185">Reference proteome</keyword>
<accession>A0ABN8XAR8</accession>
<sequence>MRKSNFPLRLLPSLAEELKRVSAEEGVSVNTYINVAIAEKLAVRQTAAEFFAEREKGGSPSRALEILEMAGREDEPEPEGSDELLEA</sequence>
<name>A0ABN8XAR8_9GAMM</name>
<organism evidence="1 2">
    <name type="scientific">Methylocaldum szegediense</name>
    <dbReference type="NCBI Taxonomy" id="73780"/>
    <lineage>
        <taxon>Bacteria</taxon>
        <taxon>Pseudomonadati</taxon>
        <taxon>Pseudomonadota</taxon>
        <taxon>Gammaproteobacteria</taxon>
        <taxon>Methylococcales</taxon>
        <taxon>Methylococcaceae</taxon>
        <taxon>Methylocaldum</taxon>
    </lineage>
</organism>